<accession>A0A0J6FBM8</accession>
<reference evidence="3" key="3">
    <citation type="journal article" date="2010" name="Genome Res.">
        <title>Population genomic sequencing of Coccidioides fungi reveals recent hybridization and transposon control.</title>
        <authorList>
            <person name="Neafsey D.E."/>
            <person name="Barker B.M."/>
            <person name="Sharpton T.J."/>
            <person name="Stajich J.E."/>
            <person name="Park D.J."/>
            <person name="Whiston E."/>
            <person name="Hung C.-Y."/>
            <person name="McMahan C."/>
            <person name="White J."/>
            <person name="Sykes S."/>
            <person name="Heiman D."/>
            <person name="Young S."/>
            <person name="Zeng Q."/>
            <person name="Abouelleil A."/>
            <person name="Aftuck L."/>
            <person name="Bessette D."/>
            <person name="Brown A."/>
            <person name="FitzGerald M."/>
            <person name="Lui A."/>
            <person name="Macdonald J.P."/>
            <person name="Priest M."/>
            <person name="Orbach M.J."/>
            <person name="Galgiani J.N."/>
            <person name="Kirkland T.N."/>
            <person name="Cole G.T."/>
            <person name="Birren B.W."/>
            <person name="Henn M.R."/>
            <person name="Taylor J.W."/>
            <person name="Rounsley S.D."/>
        </authorList>
    </citation>
    <scope>NUCLEOTIDE SEQUENCE [LARGE SCALE GENOMIC DNA]</scope>
    <source>
        <strain evidence="3">RMSCC 3488</strain>
    </source>
</reference>
<organism evidence="2 3">
    <name type="scientific">Coccidioides posadasii RMSCC 3488</name>
    <dbReference type="NCBI Taxonomy" id="454284"/>
    <lineage>
        <taxon>Eukaryota</taxon>
        <taxon>Fungi</taxon>
        <taxon>Dikarya</taxon>
        <taxon>Ascomycota</taxon>
        <taxon>Pezizomycotina</taxon>
        <taxon>Eurotiomycetes</taxon>
        <taxon>Eurotiomycetidae</taxon>
        <taxon>Onygenales</taxon>
        <taxon>Onygenaceae</taxon>
        <taxon>Coccidioides</taxon>
    </lineage>
</organism>
<proteinExistence type="predicted"/>
<evidence type="ECO:0000313" key="2">
    <source>
        <dbReference type="EMBL" id="KMM70441.1"/>
    </source>
</evidence>
<dbReference type="AlphaFoldDB" id="A0A0J6FBM8"/>
<protein>
    <submittedName>
        <fullName evidence="2">Uncharacterized protein</fullName>
    </submittedName>
</protein>
<feature type="region of interest" description="Disordered" evidence="1">
    <location>
        <begin position="1"/>
        <end position="47"/>
    </location>
</feature>
<dbReference type="Proteomes" id="UP000054567">
    <property type="component" value="Unassembled WGS sequence"/>
</dbReference>
<reference evidence="3" key="2">
    <citation type="journal article" date="2009" name="Genome Res.">
        <title>Comparative genomic analyses of the human fungal pathogens Coccidioides and their relatives.</title>
        <authorList>
            <person name="Sharpton T.J."/>
            <person name="Stajich J.E."/>
            <person name="Rounsley S.D."/>
            <person name="Gardner M.J."/>
            <person name="Wortman J.R."/>
            <person name="Jordar V.S."/>
            <person name="Maiti R."/>
            <person name="Kodira C.D."/>
            <person name="Neafsey D.E."/>
            <person name="Zeng Q."/>
            <person name="Hung C.-Y."/>
            <person name="McMahan C."/>
            <person name="Muszewska A."/>
            <person name="Grynberg M."/>
            <person name="Mandel M.A."/>
            <person name="Kellner E.M."/>
            <person name="Barker B.M."/>
            <person name="Galgiani J.N."/>
            <person name="Orbach M.J."/>
            <person name="Kirkland T.N."/>
            <person name="Cole G.T."/>
            <person name="Henn M.R."/>
            <person name="Birren B.W."/>
            <person name="Taylor J.W."/>
        </authorList>
    </citation>
    <scope>NUCLEOTIDE SEQUENCE [LARGE SCALE GENOMIC DNA]</scope>
    <source>
        <strain evidence="3">RMSCC 3488</strain>
    </source>
</reference>
<dbReference type="VEuPathDB" id="FungiDB:CPAG_06753"/>
<gene>
    <name evidence="2" type="ORF">CPAG_06753</name>
</gene>
<reference evidence="2 3" key="1">
    <citation type="submission" date="2007-06" db="EMBL/GenBank/DDBJ databases">
        <title>The Genome Sequence of Coccidioides posadasii RMSCC_3488.</title>
        <authorList>
            <consortium name="Coccidioides Genome Resources Consortium"/>
            <consortium name="The Broad Institute Genome Sequencing Platform"/>
            <person name="Henn M.R."/>
            <person name="Sykes S."/>
            <person name="Young S."/>
            <person name="Jaffe D."/>
            <person name="Berlin A."/>
            <person name="Alvarez P."/>
            <person name="Butler J."/>
            <person name="Gnerre S."/>
            <person name="Grabherr M."/>
            <person name="Mauceli E."/>
            <person name="Brockman W."/>
            <person name="Kodira C."/>
            <person name="Alvarado L."/>
            <person name="Zeng Q."/>
            <person name="Crawford M."/>
            <person name="Antoine C."/>
            <person name="Devon K."/>
            <person name="Galgiani J."/>
            <person name="Orsborn K."/>
            <person name="Lewis M.L."/>
            <person name="Nusbaum C."/>
            <person name="Galagan J."/>
            <person name="Birren B."/>
        </authorList>
    </citation>
    <scope>NUCLEOTIDE SEQUENCE [LARGE SCALE GENOMIC DNA]</scope>
    <source>
        <strain evidence="2 3">RMSCC 3488</strain>
    </source>
</reference>
<sequence>MSPESKTHQCHMNCSRHLPRDGPDPCRREGRQSLKRSQVREGPFSINFVDESSRSNIRPQLRVQTDCLGSLSVAPTVFLAAKDGKRVETRELPSAGLSPPGLLKLRPSRGLMEVRN</sequence>
<feature type="compositionally biased region" description="Basic and acidic residues" evidence="1">
    <location>
        <begin position="18"/>
        <end position="32"/>
    </location>
</feature>
<name>A0A0J6FBM8_COCPO</name>
<dbReference type="EMBL" id="DS268112">
    <property type="protein sequence ID" value="KMM70441.1"/>
    <property type="molecule type" value="Genomic_DNA"/>
</dbReference>
<evidence type="ECO:0000313" key="3">
    <source>
        <dbReference type="Proteomes" id="UP000054567"/>
    </source>
</evidence>
<evidence type="ECO:0000256" key="1">
    <source>
        <dbReference type="SAM" id="MobiDB-lite"/>
    </source>
</evidence>